<dbReference type="GO" id="GO:0035556">
    <property type="term" value="P:intracellular signal transduction"/>
    <property type="evidence" value="ECO:0007669"/>
    <property type="project" value="InterPro"/>
</dbReference>
<dbReference type="GeneID" id="119742335"/>
<evidence type="ECO:0000313" key="2">
    <source>
        <dbReference type="EnsemblMetazoa" id="XP_038074202.1"/>
    </source>
</evidence>
<dbReference type="InterPro" id="IPR036770">
    <property type="entry name" value="Ankyrin_rpt-contain_sf"/>
</dbReference>
<proteinExistence type="predicted"/>
<dbReference type="RefSeq" id="XP_038074202.1">
    <property type="nucleotide sequence ID" value="XM_038218274.1"/>
</dbReference>
<evidence type="ECO:0000259" key="1">
    <source>
        <dbReference type="PROSITE" id="PS50225"/>
    </source>
</evidence>
<dbReference type="AlphaFoldDB" id="A0A914BFI4"/>
<dbReference type="SUPFAM" id="SSF48403">
    <property type="entry name" value="Ankyrin repeat"/>
    <property type="match status" value="1"/>
</dbReference>
<organism evidence="2 3">
    <name type="scientific">Patiria miniata</name>
    <name type="common">Bat star</name>
    <name type="synonym">Asterina miniata</name>
    <dbReference type="NCBI Taxonomy" id="46514"/>
    <lineage>
        <taxon>Eukaryota</taxon>
        <taxon>Metazoa</taxon>
        <taxon>Echinodermata</taxon>
        <taxon>Eleutherozoa</taxon>
        <taxon>Asterozoa</taxon>
        <taxon>Asteroidea</taxon>
        <taxon>Valvatacea</taxon>
        <taxon>Valvatida</taxon>
        <taxon>Asterinidae</taxon>
        <taxon>Patiria</taxon>
    </lineage>
</organism>
<dbReference type="InterPro" id="IPR001496">
    <property type="entry name" value="SOCS_box"/>
</dbReference>
<name>A0A914BFI4_PATMI</name>
<dbReference type="InterPro" id="IPR036036">
    <property type="entry name" value="SOCS_box-like_dom_sf"/>
</dbReference>
<dbReference type="OMA" id="SKLYHYG"/>
<dbReference type="Pfam" id="PF07525">
    <property type="entry name" value="SOCS_box"/>
    <property type="match status" value="1"/>
</dbReference>
<dbReference type="SUPFAM" id="SSF158235">
    <property type="entry name" value="SOCS box-like"/>
    <property type="match status" value="1"/>
</dbReference>
<dbReference type="Gene3D" id="1.25.40.20">
    <property type="entry name" value="Ankyrin repeat-containing domain"/>
    <property type="match status" value="1"/>
</dbReference>
<dbReference type="Gene3D" id="1.10.750.20">
    <property type="entry name" value="SOCS box"/>
    <property type="match status" value="1"/>
</dbReference>
<dbReference type="SMART" id="SM00969">
    <property type="entry name" value="SOCS_box"/>
    <property type="match status" value="1"/>
</dbReference>
<accession>A0A914BFI4</accession>
<dbReference type="OrthoDB" id="6080827at2759"/>
<protein>
    <recommendedName>
        <fullName evidence="1">SOCS box domain-containing protein</fullName>
    </recommendedName>
</protein>
<sequence>MSRLYPHIDPLSRVTIILNSDKRKHLAHNTTDLSPKSTRFCRKMESLEENTELEIKMSDLYPRFLSGIKEHQAPSCLEMLRLEMYQAWIDGKGDASYHVTASEAVGMAIGHKHVQYVEYLLQEYPVQAMRTGGYRCSHVARAVETDLPAVVRRLLQHTLMLPASQNHRSKLYHYGFRFRKNIRSPCNGPKGLDSKFKSKKTKKVTMMSYLNKPSGCMVSGPSKTAVHLASEMGRAACLAELLHHGAIPTPKDNAGFNPLDCALRKLCSDSRSLNPAKLAQTLKELFPFLPVVQAAPETVDLVRKTAERADISPELKEILSWVLKEMGTPRSLEQICRHRIRTEIGHAGLQPVPVGVLQLPLPKLIKQYLFASF</sequence>
<dbReference type="EnsemblMetazoa" id="XM_038218274.1">
    <property type="protein sequence ID" value="XP_038074202.1"/>
    <property type="gene ID" value="LOC119742335"/>
</dbReference>
<evidence type="ECO:0000313" key="3">
    <source>
        <dbReference type="Proteomes" id="UP000887568"/>
    </source>
</evidence>
<dbReference type="CDD" id="cd03587">
    <property type="entry name" value="SOCS"/>
    <property type="match status" value="1"/>
</dbReference>
<keyword evidence="3" id="KW-1185">Reference proteome</keyword>
<feature type="domain" description="SOCS box" evidence="1">
    <location>
        <begin position="318"/>
        <end position="369"/>
    </location>
</feature>
<reference evidence="2" key="1">
    <citation type="submission" date="2022-11" db="UniProtKB">
        <authorList>
            <consortium name="EnsemblMetazoa"/>
        </authorList>
    </citation>
    <scope>IDENTIFICATION</scope>
</reference>
<dbReference type="PROSITE" id="PS50225">
    <property type="entry name" value="SOCS"/>
    <property type="match status" value="1"/>
</dbReference>
<dbReference type="Proteomes" id="UP000887568">
    <property type="component" value="Unplaced"/>
</dbReference>